<dbReference type="SMART" id="SM00184">
    <property type="entry name" value="RING"/>
    <property type="match status" value="1"/>
</dbReference>
<evidence type="ECO:0000313" key="9">
    <source>
        <dbReference type="Proteomes" id="UP000694523"/>
    </source>
</evidence>
<dbReference type="PROSITE" id="PS50119">
    <property type="entry name" value="ZF_BBOX"/>
    <property type="match status" value="1"/>
</dbReference>
<dbReference type="InterPro" id="IPR013083">
    <property type="entry name" value="Znf_RING/FYVE/PHD"/>
</dbReference>
<dbReference type="Gene3D" id="3.30.40.10">
    <property type="entry name" value="Zinc/RING finger domain, C3HC4 (zinc finger)"/>
    <property type="match status" value="1"/>
</dbReference>
<organism evidence="8 9">
    <name type="scientific">Neogobius melanostomus</name>
    <name type="common">round goby</name>
    <dbReference type="NCBI Taxonomy" id="47308"/>
    <lineage>
        <taxon>Eukaryota</taxon>
        <taxon>Metazoa</taxon>
        <taxon>Chordata</taxon>
        <taxon>Craniata</taxon>
        <taxon>Vertebrata</taxon>
        <taxon>Euteleostomi</taxon>
        <taxon>Actinopterygii</taxon>
        <taxon>Neopterygii</taxon>
        <taxon>Teleostei</taxon>
        <taxon>Neoteleostei</taxon>
        <taxon>Acanthomorphata</taxon>
        <taxon>Gobiaria</taxon>
        <taxon>Gobiiformes</taxon>
        <taxon>Gobioidei</taxon>
        <taxon>Gobiidae</taxon>
        <taxon>Benthophilinae</taxon>
        <taxon>Neogobiini</taxon>
        <taxon>Neogobius</taxon>
    </lineage>
</organism>
<dbReference type="SMART" id="SM00336">
    <property type="entry name" value="BBOX"/>
    <property type="match status" value="1"/>
</dbReference>
<dbReference type="Gene3D" id="3.30.160.60">
    <property type="entry name" value="Classic Zinc Finger"/>
    <property type="match status" value="1"/>
</dbReference>
<dbReference type="PROSITE" id="PS50089">
    <property type="entry name" value="ZF_RING_2"/>
    <property type="match status" value="1"/>
</dbReference>
<accession>A0A8C6T883</accession>
<dbReference type="InterPro" id="IPR000315">
    <property type="entry name" value="Znf_B-box"/>
</dbReference>
<keyword evidence="5" id="KW-0175">Coiled coil</keyword>
<dbReference type="Proteomes" id="UP000694523">
    <property type="component" value="Unplaced"/>
</dbReference>
<dbReference type="Ensembl" id="ENSNMLT00000018168.1">
    <property type="protein sequence ID" value="ENSNMLP00000016173.1"/>
    <property type="gene ID" value="ENSNMLG00000010712.1"/>
</dbReference>
<keyword evidence="9" id="KW-1185">Reference proteome</keyword>
<evidence type="ECO:0000256" key="4">
    <source>
        <dbReference type="PROSITE-ProRule" id="PRU00024"/>
    </source>
</evidence>
<reference evidence="8" key="2">
    <citation type="submission" date="2025-09" db="UniProtKB">
        <authorList>
            <consortium name="Ensembl"/>
        </authorList>
    </citation>
    <scope>IDENTIFICATION</scope>
</reference>
<dbReference type="AlphaFoldDB" id="A0A8C6T883"/>
<dbReference type="InterPro" id="IPR017907">
    <property type="entry name" value="Znf_RING_CS"/>
</dbReference>
<evidence type="ECO:0000256" key="5">
    <source>
        <dbReference type="SAM" id="Coils"/>
    </source>
</evidence>
<evidence type="ECO:0000259" key="7">
    <source>
        <dbReference type="PROSITE" id="PS50119"/>
    </source>
</evidence>
<dbReference type="Pfam" id="PF13445">
    <property type="entry name" value="zf-RING_UBOX"/>
    <property type="match status" value="1"/>
</dbReference>
<dbReference type="InterPro" id="IPR027370">
    <property type="entry name" value="Znf-RING_euk"/>
</dbReference>
<dbReference type="PROSITE" id="PS00518">
    <property type="entry name" value="ZF_RING_1"/>
    <property type="match status" value="1"/>
</dbReference>
<keyword evidence="2 4" id="KW-0863">Zinc-finger</keyword>
<dbReference type="SUPFAM" id="SSF57845">
    <property type="entry name" value="B-box zinc-binding domain"/>
    <property type="match status" value="1"/>
</dbReference>
<evidence type="ECO:0000256" key="2">
    <source>
        <dbReference type="ARBA" id="ARBA00022771"/>
    </source>
</evidence>
<keyword evidence="1" id="KW-0479">Metal-binding</keyword>
<feature type="coiled-coil region" evidence="5">
    <location>
        <begin position="202"/>
        <end position="229"/>
    </location>
</feature>
<feature type="domain" description="B box-type" evidence="7">
    <location>
        <begin position="81"/>
        <end position="122"/>
    </location>
</feature>
<reference evidence="8" key="1">
    <citation type="submission" date="2025-08" db="UniProtKB">
        <authorList>
            <consortium name="Ensembl"/>
        </authorList>
    </citation>
    <scope>IDENTIFICATION</scope>
</reference>
<evidence type="ECO:0000313" key="8">
    <source>
        <dbReference type="Ensembl" id="ENSNMLP00000016173.1"/>
    </source>
</evidence>
<dbReference type="PANTHER" id="PTHR24103">
    <property type="entry name" value="E3 UBIQUITIN-PROTEIN LIGASE TRIM"/>
    <property type="match status" value="1"/>
</dbReference>
<protein>
    <submittedName>
        <fullName evidence="8">Uncharacterized protein</fullName>
    </submittedName>
</protein>
<dbReference type="SUPFAM" id="SSF57850">
    <property type="entry name" value="RING/U-box"/>
    <property type="match status" value="1"/>
</dbReference>
<evidence type="ECO:0000256" key="3">
    <source>
        <dbReference type="ARBA" id="ARBA00022833"/>
    </source>
</evidence>
<evidence type="ECO:0000256" key="1">
    <source>
        <dbReference type="ARBA" id="ARBA00022723"/>
    </source>
</evidence>
<sequence>MAFRPEEDLTCLICQDIFKEPVVLSCSHSFCKDCLRSWWRKKPTRECPVCKRKSSRSDPPRNLALRNLCEAYVQQREQKTPEEQVCRVHSERLKLFCLTDQQPVCVVCRDSAAHTHHEVKPKEEATKGLKKKLCESLNPLKDRLRIVERFKENCEFTLDHIKTQSCHTANLIEKEFLKLHGFLSEQQEIRMRALKVEEELKTQRMKNKMAAVSREIEALSESIRATEEQLRALVAGERASSSD</sequence>
<dbReference type="InterPro" id="IPR050143">
    <property type="entry name" value="TRIM/RBCC"/>
</dbReference>
<dbReference type="Pfam" id="PF00643">
    <property type="entry name" value="zf-B_box"/>
    <property type="match status" value="1"/>
</dbReference>
<keyword evidence="3" id="KW-0862">Zinc</keyword>
<name>A0A8C6T883_9GOBI</name>
<feature type="domain" description="RING-type" evidence="6">
    <location>
        <begin position="11"/>
        <end position="51"/>
    </location>
</feature>
<dbReference type="InterPro" id="IPR001841">
    <property type="entry name" value="Znf_RING"/>
</dbReference>
<proteinExistence type="predicted"/>
<dbReference type="GO" id="GO:0008270">
    <property type="term" value="F:zinc ion binding"/>
    <property type="evidence" value="ECO:0007669"/>
    <property type="project" value="UniProtKB-KW"/>
</dbReference>
<evidence type="ECO:0000259" key="6">
    <source>
        <dbReference type="PROSITE" id="PS50089"/>
    </source>
</evidence>